<protein>
    <submittedName>
        <fullName evidence="2">Uncharacterized protein</fullName>
    </submittedName>
</protein>
<name>W5SIK4_9SPIR</name>
<reference evidence="2" key="1">
    <citation type="submission" date="2013-02" db="EMBL/GenBank/DDBJ databases">
        <title>Comparative genomics of Borrelia species.</title>
        <authorList>
            <person name="Schwan T.G."/>
            <person name="Raffel S.J."/>
            <person name="Porcella S.F."/>
        </authorList>
    </citation>
    <scope>NUCLEOTIDE SEQUENCE</scope>
    <source>
        <strain evidence="2">DOU</strain>
        <plasmid evidence="2">unnamed</plasmid>
    </source>
</reference>
<sequence>MMQSLNALSELLLNIDGGKLIIISLFILGMGSLLVFLFKPITKDIINILVTKFKCKDKDKDKDL</sequence>
<dbReference type="RefSeq" id="WP_025401062.1">
    <property type="nucleotide sequence ID" value="NZ_CP004277.1"/>
</dbReference>
<keyword evidence="2" id="KW-0614">Plasmid</keyword>
<evidence type="ECO:0000313" key="2">
    <source>
        <dbReference type="EMBL" id="AHH06984.1"/>
    </source>
</evidence>
<dbReference type="HOGENOM" id="CLU_197333_0_0_12"/>
<geneLocation type="plasmid" evidence="2">
    <name>unnamed</name>
</geneLocation>
<dbReference type="EMBL" id="CP004277">
    <property type="protein sequence ID" value="AHH06984.1"/>
    <property type="molecule type" value="Genomic_DNA"/>
</dbReference>
<organism evidence="2">
    <name type="scientific">Borrelia crocidurae DOU</name>
    <dbReference type="NCBI Taxonomy" id="1293575"/>
    <lineage>
        <taxon>Bacteria</taxon>
        <taxon>Pseudomonadati</taxon>
        <taxon>Spirochaetota</taxon>
        <taxon>Spirochaetia</taxon>
        <taxon>Spirochaetales</taxon>
        <taxon>Borreliaceae</taxon>
        <taxon>Borrelia</taxon>
    </lineage>
</organism>
<evidence type="ECO:0000256" key="1">
    <source>
        <dbReference type="SAM" id="Phobius"/>
    </source>
</evidence>
<proteinExistence type="predicted"/>
<gene>
    <name evidence="2" type="ORF">BCD_0918</name>
</gene>
<dbReference type="AlphaFoldDB" id="W5SIK4"/>
<keyword evidence="1" id="KW-1133">Transmembrane helix</keyword>
<feature type="transmembrane region" description="Helical" evidence="1">
    <location>
        <begin position="20"/>
        <end position="38"/>
    </location>
</feature>
<accession>W5SIK4</accession>
<keyword evidence="1" id="KW-0472">Membrane</keyword>
<keyword evidence="1" id="KW-0812">Transmembrane</keyword>